<sequence length="226" mass="23098">MSAQRTYDLARARPAVPAGFQRPFVVASVLGALVVLLVGLAHAGESAASGFDAWAERAAAFPDAGRFEMAVLVDFAAEPVGAAIVVALVSGLCWALGRVRLAVLTVACLVPAFATMVLKDFFGRTINGGYLSYPSGHTAFATAIAVVLGLLVADLFALRRATALLVITGLALACGAEMAWAQLTLDTHYATDTLGGFATAIALVPALALVIDTAADGLRRGGGTPV</sequence>
<dbReference type="AlphaFoldDB" id="A0A934QR22"/>
<keyword evidence="4" id="KW-1185">Reference proteome</keyword>
<accession>A0A934QR22</accession>
<keyword evidence="1" id="KW-0472">Membrane</keyword>
<feature type="transmembrane region" description="Helical" evidence="1">
    <location>
        <begin position="163"/>
        <end position="181"/>
    </location>
</feature>
<comment type="caution">
    <text evidence="3">The sequence shown here is derived from an EMBL/GenBank/DDBJ whole genome shotgun (WGS) entry which is preliminary data.</text>
</comment>
<feature type="transmembrane region" description="Helical" evidence="1">
    <location>
        <begin position="193"/>
        <end position="211"/>
    </location>
</feature>
<gene>
    <name evidence="3" type="ORF">JHE00_07285</name>
</gene>
<keyword evidence="1" id="KW-1133">Transmembrane helix</keyword>
<keyword evidence="1" id="KW-0812">Transmembrane</keyword>
<dbReference type="RefSeq" id="WP_200316123.1">
    <property type="nucleotide sequence ID" value="NZ_JAENJH010000002.1"/>
</dbReference>
<evidence type="ECO:0000313" key="4">
    <source>
        <dbReference type="Proteomes" id="UP000635245"/>
    </source>
</evidence>
<feature type="transmembrane region" description="Helical" evidence="1">
    <location>
        <begin position="101"/>
        <end position="118"/>
    </location>
</feature>
<protein>
    <submittedName>
        <fullName evidence="3">Phosphatase PAP2 family protein</fullName>
    </submittedName>
</protein>
<dbReference type="SUPFAM" id="SSF48317">
    <property type="entry name" value="Acid phosphatase/Vanadium-dependent haloperoxidase"/>
    <property type="match status" value="1"/>
</dbReference>
<name>A0A934QR22_9PSEU</name>
<dbReference type="Gene3D" id="1.20.144.10">
    <property type="entry name" value="Phosphatidic acid phosphatase type 2/haloperoxidase"/>
    <property type="match status" value="1"/>
</dbReference>
<dbReference type="EMBL" id="JAENJH010000002">
    <property type="protein sequence ID" value="MBK1784129.1"/>
    <property type="molecule type" value="Genomic_DNA"/>
</dbReference>
<dbReference type="Pfam" id="PF01569">
    <property type="entry name" value="PAP2"/>
    <property type="match status" value="1"/>
</dbReference>
<dbReference type="InterPro" id="IPR000326">
    <property type="entry name" value="PAP2/HPO"/>
</dbReference>
<feature type="transmembrane region" description="Helical" evidence="1">
    <location>
        <begin position="67"/>
        <end position="89"/>
    </location>
</feature>
<dbReference type="InterPro" id="IPR036938">
    <property type="entry name" value="PAP2/HPO_sf"/>
</dbReference>
<proteinExistence type="predicted"/>
<feature type="transmembrane region" description="Helical" evidence="1">
    <location>
        <begin position="138"/>
        <end position="156"/>
    </location>
</feature>
<organism evidence="3 4">
    <name type="scientific">Prauserella cavernicola</name>
    <dbReference type="NCBI Taxonomy" id="2800127"/>
    <lineage>
        <taxon>Bacteria</taxon>
        <taxon>Bacillati</taxon>
        <taxon>Actinomycetota</taxon>
        <taxon>Actinomycetes</taxon>
        <taxon>Pseudonocardiales</taxon>
        <taxon>Pseudonocardiaceae</taxon>
        <taxon>Prauserella</taxon>
    </lineage>
</organism>
<feature type="domain" description="Phosphatidic acid phosphatase type 2/haloperoxidase" evidence="2">
    <location>
        <begin position="130"/>
        <end position="210"/>
    </location>
</feature>
<reference evidence="3" key="1">
    <citation type="submission" date="2020-12" db="EMBL/GenBank/DDBJ databases">
        <title>Prauserella sp. ASG 168, a novel actinomycete isolated from cave rock.</title>
        <authorList>
            <person name="Suriyachadkun C."/>
        </authorList>
    </citation>
    <scope>NUCLEOTIDE SEQUENCE</scope>
    <source>
        <strain evidence="3">ASG 168</strain>
    </source>
</reference>
<evidence type="ECO:0000256" key="1">
    <source>
        <dbReference type="SAM" id="Phobius"/>
    </source>
</evidence>
<evidence type="ECO:0000259" key="2">
    <source>
        <dbReference type="Pfam" id="PF01569"/>
    </source>
</evidence>
<dbReference type="Proteomes" id="UP000635245">
    <property type="component" value="Unassembled WGS sequence"/>
</dbReference>
<evidence type="ECO:0000313" key="3">
    <source>
        <dbReference type="EMBL" id="MBK1784129.1"/>
    </source>
</evidence>